<feature type="domain" description="Siroheme biosynthesis protein Met8 C-terminal" evidence="14">
    <location>
        <begin position="225"/>
        <end position="263"/>
    </location>
</feature>
<dbReference type="OrthoDB" id="508204at2759"/>
<dbReference type="GO" id="GO:0016491">
    <property type="term" value="F:oxidoreductase activity"/>
    <property type="evidence" value="ECO:0007669"/>
    <property type="project" value="UniProtKB-KW"/>
</dbReference>
<name>W9XDZ3_9EURO</name>
<dbReference type="InterPro" id="IPR012066">
    <property type="entry name" value="Met1_fungi"/>
</dbReference>
<dbReference type="PROSITE" id="PS00840">
    <property type="entry name" value="SUMT_2"/>
    <property type="match status" value="1"/>
</dbReference>
<evidence type="ECO:0000256" key="4">
    <source>
        <dbReference type="ARBA" id="ARBA00022679"/>
    </source>
</evidence>
<comment type="catalytic activity">
    <reaction evidence="10">
        <text>uroporphyrinogen III + 2 S-adenosyl-L-methionine = precorrin-2 + 2 S-adenosyl-L-homocysteine + H(+)</text>
        <dbReference type="Rhea" id="RHEA:32459"/>
        <dbReference type="ChEBI" id="CHEBI:15378"/>
        <dbReference type="ChEBI" id="CHEBI:57308"/>
        <dbReference type="ChEBI" id="CHEBI:57856"/>
        <dbReference type="ChEBI" id="CHEBI:58827"/>
        <dbReference type="ChEBI" id="CHEBI:59789"/>
        <dbReference type="EC" id="2.1.1.107"/>
    </reaction>
</comment>
<organism evidence="16 17">
    <name type="scientific">Capronia coronata CBS 617.96</name>
    <dbReference type="NCBI Taxonomy" id="1182541"/>
    <lineage>
        <taxon>Eukaryota</taxon>
        <taxon>Fungi</taxon>
        <taxon>Dikarya</taxon>
        <taxon>Ascomycota</taxon>
        <taxon>Pezizomycotina</taxon>
        <taxon>Eurotiomycetes</taxon>
        <taxon>Chaetothyriomycetidae</taxon>
        <taxon>Chaetothyriales</taxon>
        <taxon>Herpotrichiellaceae</taxon>
        <taxon>Capronia</taxon>
    </lineage>
</organism>
<dbReference type="InterPro" id="IPR036291">
    <property type="entry name" value="NAD(P)-bd_dom_sf"/>
</dbReference>
<dbReference type="InterPro" id="IPR014776">
    <property type="entry name" value="4pyrrole_Mease_sub2"/>
</dbReference>
<dbReference type="GO" id="GO:0004851">
    <property type="term" value="F:uroporphyrin-III C-methyltransferase activity"/>
    <property type="evidence" value="ECO:0007669"/>
    <property type="project" value="UniProtKB-EC"/>
</dbReference>
<dbReference type="PIRSF" id="PIRSF036555">
    <property type="entry name" value="SUMT_yeast"/>
    <property type="match status" value="1"/>
</dbReference>
<keyword evidence="7" id="KW-0520">NAD</keyword>
<keyword evidence="17" id="KW-1185">Reference proteome</keyword>
<dbReference type="Pfam" id="PF13241">
    <property type="entry name" value="NAD_binding_7"/>
    <property type="match status" value="1"/>
</dbReference>
<keyword evidence="2 12" id="KW-0489">Methyltransferase</keyword>
<dbReference type="InterPro" id="IPR014777">
    <property type="entry name" value="4pyrrole_Mease_sub1"/>
</dbReference>
<feature type="domain" description="Siroheme synthase central" evidence="15">
    <location>
        <begin position="133"/>
        <end position="159"/>
    </location>
</feature>
<dbReference type="SUPFAM" id="SSF75615">
    <property type="entry name" value="Siroheme synthase middle domains-like"/>
    <property type="match status" value="1"/>
</dbReference>
<dbReference type="InterPro" id="IPR003043">
    <property type="entry name" value="Uropor_MeTrfase_CS"/>
</dbReference>
<dbReference type="CDD" id="cd11642">
    <property type="entry name" value="SUMT"/>
    <property type="match status" value="1"/>
</dbReference>
<evidence type="ECO:0000259" key="14">
    <source>
        <dbReference type="Pfam" id="PF14823"/>
    </source>
</evidence>
<dbReference type="GO" id="GO:0009086">
    <property type="term" value="P:methionine biosynthetic process"/>
    <property type="evidence" value="ECO:0007669"/>
    <property type="project" value="UniProtKB-KW"/>
</dbReference>
<dbReference type="InterPro" id="IPR050161">
    <property type="entry name" value="Siro_Cobalamin_biosynth"/>
</dbReference>
<dbReference type="FunFam" id="3.30.950.10:FF:000005">
    <property type="entry name" value="Uroporphyrin-III c-methyltransferase, putative"/>
    <property type="match status" value="1"/>
</dbReference>
<evidence type="ECO:0000256" key="7">
    <source>
        <dbReference type="ARBA" id="ARBA00023027"/>
    </source>
</evidence>
<dbReference type="STRING" id="1182541.W9XDZ3"/>
<dbReference type="RefSeq" id="XP_007728140.1">
    <property type="nucleotide sequence ID" value="XM_007729950.1"/>
</dbReference>
<dbReference type="PANTHER" id="PTHR45790:SF6">
    <property type="entry name" value="UROPORPHYRINOGEN-III C-METHYLTRANSFERASE"/>
    <property type="match status" value="1"/>
</dbReference>
<dbReference type="InterPro" id="IPR006366">
    <property type="entry name" value="CobA/CysG_C"/>
</dbReference>
<dbReference type="GeneID" id="19163939"/>
<dbReference type="Gene3D" id="3.40.1010.10">
    <property type="entry name" value="Cobalt-precorrin-4 Transmethylase, Domain 1"/>
    <property type="match status" value="1"/>
</dbReference>
<dbReference type="InterPro" id="IPR028281">
    <property type="entry name" value="Sirohaem_synthase_central"/>
</dbReference>
<dbReference type="SUPFAM" id="SSF51735">
    <property type="entry name" value="NAD(P)-binding Rossmann-fold domains"/>
    <property type="match status" value="1"/>
</dbReference>
<evidence type="ECO:0000256" key="9">
    <source>
        <dbReference type="ARBA" id="ARBA00023244"/>
    </source>
</evidence>
<dbReference type="Gene3D" id="3.40.50.720">
    <property type="entry name" value="NAD(P)-binding Rossmann-like Domain"/>
    <property type="match status" value="1"/>
</dbReference>
<dbReference type="Pfam" id="PF14824">
    <property type="entry name" value="Sirohm_synth_M"/>
    <property type="match status" value="1"/>
</dbReference>
<keyword evidence="8" id="KW-0486">Methionine biosynthesis</keyword>
<dbReference type="HOGENOM" id="CLU_011276_2_2_1"/>
<dbReference type="Pfam" id="PF00590">
    <property type="entry name" value="TP_methylase"/>
    <property type="match status" value="1"/>
</dbReference>
<comment type="caution">
    <text evidence="16">The sequence shown here is derived from an EMBL/GenBank/DDBJ whole genome shotgun (WGS) entry which is preliminary data.</text>
</comment>
<evidence type="ECO:0000256" key="3">
    <source>
        <dbReference type="ARBA" id="ARBA00022605"/>
    </source>
</evidence>
<dbReference type="GO" id="GO:0000103">
    <property type="term" value="P:sulfate assimilation"/>
    <property type="evidence" value="ECO:0007669"/>
    <property type="project" value="InterPro"/>
</dbReference>
<evidence type="ECO:0000256" key="10">
    <source>
        <dbReference type="ARBA" id="ARBA00052360"/>
    </source>
</evidence>
<dbReference type="eggNOG" id="KOG1527">
    <property type="taxonomic scope" value="Eukaryota"/>
</dbReference>
<feature type="domain" description="Tetrapyrrole methylase" evidence="13">
    <location>
        <begin position="290"/>
        <end position="512"/>
    </location>
</feature>
<keyword evidence="6" id="KW-0560">Oxidoreductase</keyword>
<evidence type="ECO:0000313" key="16">
    <source>
        <dbReference type="EMBL" id="EXJ78692.1"/>
    </source>
</evidence>
<reference evidence="16 17" key="1">
    <citation type="submission" date="2013-03" db="EMBL/GenBank/DDBJ databases">
        <title>The Genome Sequence of Capronia coronata CBS 617.96.</title>
        <authorList>
            <consortium name="The Broad Institute Genomics Platform"/>
            <person name="Cuomo C."/>
            <person name="de Hoog S."/>
            <person name="Gorbushina A."/>
            <person name="Walker B."/>
            <person name="Young S.K."/>
            <person name="Zeng Q."/>
            <person name="Gargeya S."/>
            <person name="Fitzgerald M."/>
            <person name="Haas B."/>
            <person name="Abouelleil A."/>
            <person name="Allen A.W."/>
            <person name="Alvarado L."/>
            <person name="Arachchi H.M."/>
            <person name="Berlin A.M."/>
            <person name="Chapman S.B."/>
            <person name="Gainer-Dewar J."/>
            <person name="Goldberg J."/>
            <person name="Griggs A."/>
            <person name="Gujja S."/>
            <person name="Hansen M."/>
            <person name="Howarth C."/>
            <person name="Imamovic A."/>
            <person name="Ireland A."/>
            <person name="Larimer J."/>
            <person name="McCowan C."/>
            <person name="Murphy C."/>
            <person name="Pearson M."/>
            <person name="Poon T.W."/>
            <person name="Priest M."/>
            <person name="Roberts A."/>
            <person name="Saif S."/>
            <person name="Shea T."/>
            <person name="Sisk P."/>
            <person name="Sykes S."/>
            <person name="Wortman J."/>
            <person name="Nusbaum C."/>
            <person name="Birren B."/>
        </authorList>
    </citation>
    <scope>NUCLEOTIDE SEQUENCE [LARGE SCALE GENOMIC DNA]</scope>
    <source>
        <strain evidence="16 17">CBS 617.96</strain>
    </source>
</reference>
<dbReference type="InterPro" id="IPR035996">
    <property type="entry name" value="4pyrrol_Methylase_sf"/>
</dbReference>
<evidence type="ECO:0000256" key="12">
    <source>
        <dbReference type="RuleBase" id="RU003960"/>
    </source>
</evidence>
<evidence type="ECO:0000256" key="1">
    <source>
        <dbReference type="ARBA" id="ARBA00005879"/>
    </source>
</evidence>
<gene>
    <name evidence="16" type="ORF">A1O1_09094</name>
</gene>
<keyword evidence="4 12" id="KW-0808">Transferase</keyword>
<keyword evidence="3" id="KW-0028">Amino-acid biosynthesis</keyword>
<comment type="function">
    <text evidence="11">Siroheme synthase involved in methionine biosynthesis.</text>
</comment>
<dbReference type="SUPFAM" id="SSF53790">
    <property type="entry name" value="Tetrapyrrole methylase"/>
    <property type="match status" value="1"/>
</dbReference>
<dbReference type="Proteomes" id="UP000019484">
    <property type="component" value="Unassembled WGS sequence"/>
</dbReference>
<evidence type="ECO:0000256" key="6">
    <source>
        <dbReference type="ARBA" id="ARBA00023002"/>
    </source>
</evidence>
<evidence type="ECO:0000256" key="2">
    <source>
        <dbReference type="ARBA" id="ARBA00022603"/>
    </source>
</evidence>
<dbReference type="InterPro" id="IPR000878">
    <property type="entry name" value="4pyrrol_Mease"/>
</dbReference>
<sequence length="594" mass="64823">MIPALLTAQSCVDHVHLILGTGPLAASRCAKSLEVGARPVILAPETADLHFTLAKAVEDGRVRWIQRDFEEQDLRTAGREEVDGFVDAVFVTWPAKDPRSSHISSLCRRLRIPVNVVDAPSLCSFTLLSTYSDGPLQIGITTSGNGCKLSSRIRREIASSLPPKFGLAVERLGSMRRRIWEEDYRLNHPNGAETVDVVDGEDEEAAAQKHTFNSLVKEDDQDPATLRTRRMRWLSQICEYWPLSRLAAITDADVAAILEAYRSPAHTPIPTPGSGSSTDLLPTPAPRKGTITLAGSGPGHPSLLTIATHTAIKTAHFILADKLVPAEILALIPRRTPVHIARKFPGNADAAQEELLQLGLEAMEQGKDVLRLKQGDPYLYGRGAEEVTFFRDRGYEVRVIPGITSALSAPLFAEIPVTHRAVADQVVVCTGTGRKGAAPEPPSYRKSKTVVFLMALHRLESLIKSLTEQVDEQDPTVTVQKRALWPSGTPCAVIERASCPDQRVIRSTLEHVCQAVEEEGSRPPGLLVVGHACEVLHKLDQGQRWSVEEGFRGLDAIGSESTLSDLNVLRDVEMCSPKDTQALRPDAQVSTTAR</sequence>
<evidence type="ECO:0000259" key="15">
    <source>
        <dbReference type="Pfam" id="PF14824"/>
    </source>
</evidence>
<dbReference type="GO" id="GO:0019354">
    <property type="term" value="P:siroheme biosynthetic process"/>
    <property type="evidence" value="ECO:0007669"/>
    <property type="project" value="InterPro"/>
</dbReference>
<dbReference type="FunFam" id="3.40.50.720:FF:000504">
    <property type="entry name" value="Siroheme synthase, putative"/>
    <property type="match status" value="1"/>
</dbReference>
<evidence type="ECO:0000256" key="8">
    <source>
        <dbReference type="ARBA" id="ARBA00023167"/>
    </source>
</evidence>
<dbReference type="AlphaFoldDB" id="W9XDZ3"/>
<evidence type="ECO:0000313" key="17">
    <source>
        <dbReference type="Proteomes" id="UP000019484"/>
    </source>
</evidence>
<dbReference type="GO" id="GO:0032259">
    <property type="term" value="P:methylation"/>
    <property type="evidence" value="ECO:0007669"/>
    <property type="project" value="UniProtKB-KW"/>
</dbReference>
<keyword evidence="9" id="KW-0627">Porphyrin biosynthesis</keyword>
<proteinExistence type="inferred from homology"/>
<accession>W9XDZ3</accession>
<dbReference type="InterPro" id="IPR028162">
    <property type="entry name" value="Met8_C"/>
</dbReference>
<comment type="similarity">
    <text evidence="1 12">Belongs to the precorrin methyltransferase family.</text>
</comment>
<dbReference type="Gene3D" id="3.30.950.10">
    <property type="entry name" value="Methyltransferase, Cobalt-precorrin-4 Transmethylase, Domain 2"/>
    <property type="match status" value="1"/>
</dbReference>
<dbReference type="FunFam" id="3.40.1010.10:FF:000006">
    <property type="entry name" value="Siroheme synthase, putative"/>
    <property type="match status" value="1"/>
</dbReference>
<evidence type="ECO:0000256" key="11">
    <source>
        <dbReference type="ARBA" id="ARBA00055636"/>
    </source>
</evidence>
<protein>
    <submittedName>
        <fullName evidence="16">Uroporphyrin-III C-methyltransferase/precorrin-2 dehydrogenase/sirohydrochlorin ferrochelatase</fullName>
    </submittedName>
</protein>
<evidence type="ECO:0000259" key="13">
    <source>
        <dbReference type="Pfam" id="PF00590"/>
    </source>
</evidence>
<dbReference type="PANTHER" id="PTHR45790">
    <property type="entry name" value="SIROHEME SYNTHASE-RELATED"/>
    <property type="match status" value="1"/>
</dbReference>
<evidence type="ECO:0000256" key="5">
    <source>
        <dbReference type="ARBA" id="ARBA00022691"/>
    </source>
</evidence>
<dbReference type="EMBL" id="AMWN01000011">
    <property type="protein sequence ID" value="EXJ78692.1"/>
    <property type="molecule type" value="Genomic_DNA"/>
</dbReference>
<dbReference type="Pfam" id="PF14823">
    <property type="entry name" value="Sirohm_synth_C"/>
    <property type="match status" value="1"/>
</dbReference>
<keyword evidence="5" id="KW-0949">S-adenosyl-L-methionine</keyword>